<dbReference type="Proteomes" id="UP001283361">
    <property type="component" value="Unassembled WGS sequence"/>
</dbReference>
<dbReference type="EMBL" id="JAWDGP010004873">
    <property type="protein sequence ID" value="KAK3761566.1"/>
    <property type="molecule type" value="Genomic_DNA"/>
</dbReference>
<reference evidence="2" key="1">
    <citation type="journal article" date="2023" name="G3 (Bethesda)">
        <title>A reference genome for the long-term kleptoplast-retaining sea slug Elysia crispata morphotype clarki.</title>
        <authorList>
            <person name="Eastman K.E."/>
            <person name="Pendleton A.L."/>
            <person name="Shaikh M.A."/>
            <person name="Suttiyut T."/>
            <person name="Ogas R."/>
            <person name="Tomko P."/>
            <person name="Gavelis G."/>
            <person name="Widhalm J.R."/>
            <person name="Wisecaver J.H."/>
        </authorList>
    </citation>
    <scope>NUCLEOTIDE SEQUENCE</scope>
    <source>
        <strain evidence="2">ECLA1</strain>
    </source>
</reference>
<organism evidence="2 3">
    <name type="scientific">Elysia crispata</name>
    <name type="common">lettuce slug</name>
    <dbReference type="NCBI Taxonomy" id="231223"/>
    <lineage>
        <taxon>Eukaryota</taxon>
        <taxon>Metazoa</taxon>
        <taxon>Spiralia</taxon>
        <taxon>Lophotrochozoa</taxon>
        <taxon>Mollusca</taxon>
        <taxon>Gastropoda</taxon>
        <taxon>Heterobranchia</taxon>
        <taxon>Euthyneura</taxon>
        <taxon>Panpulmonata</taxon>
        <taxon>Sacoglossa</taxon>
        <taxon>Placobranchoidea</taxon>
        <taxon>Plakobranchidae</taxon>
        <taxon>Elysia</taxon>
    </lineage>
</organism>
<dbReference type="AlphaFoldDB" id="A0AAE1D8U5"/>
<evidence type="ECO:0000256" key="1">
    <source>
        <dbReference type="SAM" id="MobiDB-lite"/>
    </source>
</evidence>
<sequence length="388" mass="43609">MIKRGLILLQDKFTSAVGGGKRVAAATHDVTSAEDLSTLEVFYASTSTADVSSASGSGGDNGDNMTYVMDASMDVGPSEAEKSRIQAIEEMRAAKEMRANQKRENMKKYIDSLAQGDDQLQPLSRVLHRSVRERATLAKLSNLTSVEREGDDDDDREESGDGIGLERTKTKPGMVYYVSSSFIVDGVYPMYQGIHKRWVVRKLREKYMTRLRELDGPMRWFMLDSNKSIVPTVFEPVFASSLYEDNLQRLLLPAAFRMRDTHKLNPRGAIVAYMALMALDHDPIVDISGKHPTTLRGLFHNILDGSIYEGHFVSSMLEPQQIDNAHEGSQGLESRTATRQPLRQELRVRSSHHQATQERSTVRREKWSVDVSEQEEATVLRDGLQKLD</sequence>
<feature type="region of interest" description="Disordered" evidence="1">
    <location>
        <begin position="142"/>
        <end position="166"/>
    </location>
</feature>
<keyword evidence="3" id="KW-1185">Reference proteome</keyword>
<feature type="compositionally biased region" description="Polar residues" evidence="1">
    <location>
        <begin position="331"/>
        <end position="341"/>
    </location>
</feature>
<feature type="region of interest" description="Disordered" evidence="1">
    <location>
        <begin position="326"/>
        <end position="367"/>
    </location>
</feature>
<feature type="compositionally biased region" description="Acidic residues" evidence="1">
    <location>
        <begin position="149"/>
        <end position="160"/>
    </location>
</feature>
<accession>A0AAE1D8U5</accession>
<name>A0AAE1D8U5_9GAST</name>
<comment type="caution">
    <text evidence="2">The sequence shown here is derived from an EMBL/GenBank/DDBJ whole genome shotgun (WGS) entry which is preliminary data.</text>
</comment>
<protein>
    <submittedName>
        <fullName evidence="2">Uncharacterized protein</fullName>
    </submittedName>
</protein>
<evidence type="ECO:0000313" key="2">
    <source>
        <dbReference type="EMBL" id="KAK3761566.1"/>
    </source>
</evidence>
<proteinExistence type="predicted"/>
<gene>
    <name evidence="2" type="ORF">RRG08_010290</name>
</gene>
<evidence type="ECO:0000313" key="3">
    <source>
        <dbReference type="Proteomes" id="UP001283361"/>
    </source>
</evidence>